<dbReference type="RefSeq" id="WP_146911596.1">
    <property type="nucleotide sequence ID" value="NZ_CP042344.1"/>
</dbReference>
<dbReference type="OrthoDB" id="7029611at2"/>
<dbReference type="Proteomes" id="UP000321199">
    <property type="component" value="Chromosome"/>
</dbReference>
<evidence type="ECO:0000313" key="4">
    <source>
        <dbReference type="Proteomes" id="UP000321199"/>
    </source>
</evidence>
<feature type="transmembrane region" description="Helical" evidence="1">
    <location>
        <begin position="130"/>
        <end position="149"/>
    </location>
</feature>
<keyword evidence="1" id="KW-0812">Transmembrane</keyword>
<proteinExistence type="predicted"/>
<name>A0A5B8RTG6_9BURK</name>
<dbReference type="Pfam" id="PF07331">
    <property type="entry name" value="TctB"/>
    <property type="match status" value="1"/>
</dbReference>
<dbReference type="KEGG" id="cof:FOZ74_02530"/>
<evidence type="ECO:0000256" key="1">
    <source>
        <dbReference type="SAM" id="Phobius"/>
    </source>
</evidence>
<dbReference type="AlphaFoldDB" id="A0A5B8RTG6"/>
<sequence>MKIKNEKDFFAGLLFLVLGTGYAWGATSYPLGSAARMGPGYFPLLVGVLLALLGVLIMFKALVIETEGGGRVGAWAWRPLFFILGGNLLFGLLLVGLPAWHVPGMGLMVAIYALVLVAGMASREYRLRDALVLATVLAAGCYLVFVQALNMHLPVWPQFLTG</sequence>
<feature type="domain" description="DUF1468" evidence="2">
    <location>
        <begin position="10"/>
        <end position="154"/>
    </location>
</feature>
<keyword evidence="1" id="KW-0472">Membrane</keyword>
<feature type="transmembrane region" description="Helical" evidence="1">
    <location>
        <begin position="41"/>
        <end position="63"/>
    </location>
</feature>
<keyword evidence="1" id="KW-1133">Transmembrane helix</keyword>
<feature type="transmembrane region" description="Helical" evidence="1">
    <location>
        <begin position="100"/>
        <end position="118"/>
    </location>
</feature>
<keyword evidence="4" id="KW-1185">Reference proteome</keyword>
<evidence type="ECO:0000259" key="2">
    <source>
        <dbReference type="Pfam" id="PF07331"/>
    </source>
</evidence>
<evidence type="ECO:0000313" key="3">
    <source>
        <dbReference type="EMBL" id="QEA12002.1"/>
    </source>
</evidence>
<organism evidence="3 4">
    <name type="scientific">Comamonas flocculans</name>
    <dbReference type="NCBI Taxonomy" id="2597701"/>
    <lineage>
        <taxon>Bacteria</taxon>
        <taxon>Pseudomonadati</taxon>
        <taxon>Pseudomonadota</taxon>
        <taxon>Betaproteobacteria</taxon>
        <taxon>Burkholderiales</taxon>
        <taxon>Comamonadaceae</taxon>
        <taxon>Comamonas</taxon>
    </lineage>
</organism>
<protein>
    <submittedName>
        <fullName evidence="3">Tripartite tricarboxylate transporter TctB family protein</fullName>
    </submittedName>
</protein>
<dbReference type="EMBL" id="CP042344">
    <property type="protein sequence ID" value="QEA12002.1"/>
    <property type="molecule type" value="Genomic_DNA"/>
</dbReference>
<feature type="transmembrane region" description="Helical" evidence="1">
    <location>
        <begin position="75"/>
        <end position="94"/>
    </location>
</feature>
<reference evidence="3 4" key="1">
    <citation type="submission" date="2019-07" db="EMBL/GenBank/DDBJ databases">
        <title>Complete genome sequence of Comamonas sp. NLF 7-7 isolated from livestock.</title>
        <authorList>
            <person name="Kim D.H."/>
            <person name="Kim J.G."/>
        </authorList>
    </citation>
    <scope>NUCLEOTIDE SEQUENCE [LARGE SCALE GENOMIC DNA]</scope>
    <source>
        <strain evidence="3 4">NLF 7-7</strain>
    </source>
</reference>
<gene>
    <name evidence="3" type="ORF">FOZ74_02530</name>
</gene>
<accession>A0A5B8RTG6</accession>
<dbReference type="InterPro" id="IPR009936">
    <property type="entry name" value="DUF1468"/>
</dbReference>